<feature type="non-terminal residue" evidence="2">
    <location>
        <position position="102"/>
    </location>
</feature>
<organism evidence="2 3">
    <name type="scientific">Cylindrobasidium torrendii FP15055 ss-10</name>
    <dbReference type="NCBI Taxonomy" id="1314674"/>
    <lineage>
        <taxon>Eukaryota</taxon>
        <taxon>Fungi</taxon>
        <taxon>Dikarya</taxon>
        <taxon>Basidiomycota</taxon>
        <taxon>Agaricomycotina</taxon>
        <taxon>Agaricomycetes</taxon>
        <taxon>Agaricomycetidae</taxon>
        <taxon>Agaricales</taxon>
        <taxon>Marasmiineae</taxon>
        <taxon>Physalacriaceae</taxon>
        <taxon>Cylindrobasidium</taxon>
    </lineage>
</organism>
<evidence type="ECO:0000313" key="2">
    <source>
        <dbReference type="EMBL" id="KIY64749.1"/>
    </source>
</evidence>
<feature type="domain" description="Fungal-type protein kinase" evidence="1">
    <location>
        <begin position="6"/>
        <end position="90"/>
    </location>
</feature>
<dbReference type="EMBL" id="KN880620">
    <property type="protein sequence ID" value="KIY64749.1"/>
    <property type="molecule type" value="Genomic_DNA"/>
</dbReference>
<dbReference type="STRING" id="1314674.A0A0D7B3L2"/>
<protein>
    <recommendedName>
        <fullName evidence="1">Fungal-type protein kinase domain-containing protein</fullName>
    </recommendedName>
</protein>
<dbReference type="OrthoDB" id="2739948at2759"/>
<sequence>PFENNTQHGRHTRGQLASYAGATMSVQFRNHLLTILICKNFARFIRWDRSCAIVTRAFDYSKNPLLFFEFFARFSQLTREQRGLCPSIRPARKSEANKARMA</sequence>
<dbReference type="Proteomes" id="UP000054007">
    <property type="component" value="Unassembled WGS sequence"/>
</dbReference>
<accession>A0A0D7B3L2</accession>
<reference evidence="2 3" key="1">
    <citation type="journal article" date="2015" name="Fungal Genet. Biol.">
        <title>Evolution of novel wood decay mechanisms in Agaricales revealed by the genome sequences of Fistulina hepatica and Cylindrobasidium torrendii.</title>
        <authorList>
            <person name="Floudas D."/>
            <person name="Held B.W."/>
            <person name="Riley R."/>
            <person name="Nagy L.G."/>
            <person name="Koehler G."/>
            <person name="Ransdell A.S."/>
            <person name="Younus H."/>
            <person name="Chow J."/>
            <person name="Chiniquy J."/>
            <person name="Lipzen A."/>
            <person name="Tritt A."/>
            <person name="Sun H."/>
            <person name="Haridas S."/>
            <person name="LaButti K."/>
            <person name="Ohm R.A."/>
            <person name="Kues U."/>
            <person name="Blanchette R.A."/>
            <person name="Grigoriev I.V."/>
            <person name="Minto R.E."/>
            <person name="Hibbett D.S."/>
        </authorList>
    </citation>
    <scope>NUCLEOTIDE SEQUENCE [LARGE SCALE GENOMIC DNA]</scope>
    <source>
        <strain evidence="2 3">FP15055 ss-10</strain>
    </source>
</reference>
<feature type="non-terminal residue" evidence="2">
    <location>
        <position position="1"/>
    </location>
</feature>
<dbReference type="AlphaFoldDB" id="A0A0D7B3L2"/>
<keyword evidence="3" id="KW-1185">Reference proteome</keyword>
<evidence type="ECO:0000259" key="1">
    <source>
        <dbReference type="Pfam" id="PF17667"/>
    </source>
</evidence>
<name>A0A0D7B3L2_9AGAR</name>
<evidence type="ECO:0000313" key="3">
    <source>
        <dbReference type="Proteomes" id="UP000054007"/>
    </source>
</evidence>
<proteinExistence type="predicted"/>
<dbReference type="InterPro" id="IPR040976">
    <property type="entry name" value="Pkinase_fungal"/>
</dbReference>
<dbReference type="Pfam" id="PF17667">
    <property type="entry name" value="Pkinase_fungal"/>
    <property type="match status" value="1"/>
</dbReference>
<gene>
    <name evidence="2" type="ORF">CYLTODRAFT_314204</name>
</gene>